<name>A0A8H6FCR2_9LECA</name>
<comment type="caution">
    <text evidence="1">The sequence shown here is derived from an EMBL/GenBank/DDBJ whole genome shotgun (WGS) entry which is preliminary data.</text>
</comment>
<evidence type="ECO:0000313" key="1">
    <source>
        <dbReference type="EMBL" id="KAF6223084.1"/>
    </source>
</evidence>
<sequence length="128" mass="14610">MAEFVEMQSNEDVVVDIIFVENPIEQNLQDWEESFGHSEWFKEAFPRHSIKTRSLYYRYHDQSSRDSPVEVVNHAAHGLLSEWAKLETHSLVKPLIDSSENAIDEGDGLPRPLLFVCQGLGGLVVEEV</sequence>
<dbReference type="RefSeq" id="XP_037157958.1">
    <property type="nucleotide sequence ID" value="XM_037315161.1"/>
</dbReference>
<dbReference type="AlphaFoldDB" id="A0A8H6FCR2"/>
<reference evidence="1 2" key="1">
    <citation type="journal article" date="2020" name="Genomics">
        <title>Complete, high-quality genomes from long-read metagenomic sequencing of two wolf lichen thalli reveals enigmatic genome architecture.</title>
        <authorList>
            <person name="McKenzie S.K."/>
            <person name="Walston R.F."/>
            <person name="Allen J.L."/>
        </authorList>
    </citation>
    <scope>NUCLEOTIDE SEQUENCE [LARGE SCALE GENOMIC DNA]</scope>
    <source>
        <strain evidence="1">WasteWater2</strain>
    </source>
</reference>
<evidence type="ECO:0000313" key="2">
    <source>
        <dbReference type="Proteomes" id="UP000578531"/>
    </source>
</evidence>
<dbReference type="Proteomes" id="UP000578531">
    <property type="component" value="Unassembled WGS sequence"/>
</dbReference>
<protein>
    <submittedName>
        <fullName evidence="1">Uncharacterized protein</fullName>
    </submittedName>
</protein>
<accession>A0A8H6FCR2</accession>
<gene>
    <name evidence="1" type="ORF">HO173_013340</name>
</gene>
<organism evidence="1 2">
    <name type="scientific">Letharia columbiana</name>
    <dbReference type="NCBI Taxonomy" id="112416"/>
    <lineage>
        <taxon>Eukaryota</taxon>
        <taxon>Fungi</taxon>
        <taxon>Dikarya</taxon>
        <taxon>Ascomycota</taxon>
        <taxon>Pezizomycotina</taxon>
        <taxon>Lecanoromycetes</taxon>
        <taxon>OSLEUM clade</taxon>
        <taxon>Lecanoromycetidae</taxon>
        <taxon>Lecanorales</taxon>
        <taxon>Lecanorineae</taxon>
        <taxon>Parmeliaceae</taxon>
        <taxon>Letharia</taxon>
    </lineage>
</organism>
<dbReference type="GeneID" id="59294965"/>
<dbReference type="EMBL" id="JACCJC010000143">
    <property type="protein sequence ID" value="KAF6223084.1"/>
    <property type="molecule type" value="Genomic_DNA"/>
</dbReference>
<keyword evidence="2" id="KW-1185">Reference proteome</keyword>
<proteinExistence type="predicted"/>